<evidence type="ECO:0000313" key="3">
    <source>
        <dbReference type="EnsemblProtists" id="EKX50566"/>
    </source>
</evidence>
<dbReference type="EMBL" id="JH992978">
    <property type="protein sequence ID" value="EKX50566.1"/>
    <property type="molecule type" value="Genomic_DNA"/>
</dbReference>
<reference evidence="4" key="2">
    <citation type="submission" date="2012-11" db="EMBL/GenBank/DDBJ databases">
        <authorList>
            <person name="Kuo A."/>
            <person name="Curtis B.A."/>
            <person name="Tanifuji G."/>
            <person name="Burki F."/>
            <person name="Gruber A."/>
            <person name="Irimia M."/>
            <person name="Maruyama S."/>
            <person name="Arias M.C."/>
            <person name="Ball S.G."/>
            <person name="Gile G.H."/>
            <person name="Hirakawa Y."/>
            <person name="Hopkins J.F."/>
            <person name="Rensing S.A."/>
            <person name="Schmutz J."/>
            <person name="Symeonidi A."/>
            <person name="Elias M."/>
            <person name="Eveleigh R.J."/>
            <person name="Herman E.K."/>
            <person name="Klute M.J."/>
            <person name="Nakayama T."/>
            <person name="Obornik M."/>
            <person name="Reyes-Prieto A."/>
            <person name="Armbrust E.V."/>
            <person name="Aves S.J."/>
            <person name="Beiko R.G."/>
            <person name="Coutinho P."/>
            <person name="Dacks J.B."/>
            <person name="Durnford D.G."/>
            <person name="Fast N.M."/>
            <person name="Green B.R."/>
            <person name="Grisdale C."/>
            <person name="Hempe F."/>
            <person name="Henrissat B."/>
            <person name="Hoppner M.P."/>
            <person name="Ishida K.-I."/>
            <person name="Kim E."/>
            <person name="Koreny L."/>
            <person name="Kroth P.G."/>
            <person name="Liu Y."/>
            <person name="Malik S.-B."/>
            <person name="Maier U.G."/>
            <person name="McRose D."/>
            <person name="Mock T."/>
            <person name="Neilson J.A."/>
            <person name="Onodera N.T."/>
            <person name="Poole A.M."/>
            <person name="Pritham E.J."/>
            <person name="Richards T.A."/>
            <person name="Rocap G."/>
            <person name="Roy S.W."/>
            <person name="Sarai C."/>
            <person name="Schaack S."/>
            <person name="Shirato S."/>
            <person name="Slamovits C.H."/>
            <person name="Spencer D.F."/>
            <person name="Suzuki S."/>
            <person name="Worden A.Z."/>
            <person name="Zauner S."/>
            <person name="Barry K."/>
            <person name="Bell C."/>
            <person name="Bharti A.K."/>
            <person name="Crow J.A."/>
            <person name="Grimwood J."/>
            <person name="Kramer R."/>
            <person name="Lindquist E."/>
            <person name="Lucas S."/>
            <person name="Salamov A."/>
            <person name="McFadden G.I."/>
            <person name="Lane C.E."/>
            <person name="Keeling P.J."/>
            <person name="Gray M.W."/>
            <person name="Grigoriev I.V."/>
            <person name="Archibald J.M."/>
        </authorList>
    </citation>
    <scope>NUCLEOTIDE SEQUENCE</scope>
    <source>
        <strain evidence="4">CCMP2712</strain>
    </source>
</reference>
<name>L1JPP6_GUITC</name>
<reference evidence="2 4" key="1">
    <citation type="journal article" date="2012" name="Nature">
        <title>Algal genomes reveal evolutionary mosaicism and the fate of nucleomorphs.</title>
        <authorList>
            <consortium name="DOE Joint Genome Institute"/>
            <person name="Curtis B.A."/>
            <person name="Tanifuji G."/>
            <person name="Burki F."/>
            <person name="Gruber A."/>
            <person name="Irimia M."/>
            <person name="Maruyama S."/>
            <person name="Arias M.C."/>
            <person name="Ball S.G."/>
            <person name="Gile G.H."/>
            <person name="Hirakawa Y."/>
            <person name="Hopkins J.F."/>
            <person name="Kuo A."/>
            <person name="Rensing S.A."/>
            <person name="Schmutz J."/>
            <person name="Symeonidi A."/>
            <person name="Elias M."/>
            <person name="Eveleigh R.J."/>
            <person name="Herman E.K."/>
            <person name="Klute M.J."/>
            <person name="Nakayama T."/>
            <person name="Obornik M."/>
            <person name="Reyes-Prieto A."/>
            <person name="Armbrust E.V."/>
            <person name="Aves S.J."/>
            <person name="Beiko R.G."/>
            <person name="Coutinho P."/>
            <person name="Dacks J.B."/>
            <person name="Durnford D.G."/>
            <person name="Fast N.M."/>
            <person name="Green B.R."/>
            <person name="Grisdale C.J."/>
            <person name="Hempel F."/>
            <person name="Henrissat B."/>
            <person name="Hoppner M.P."/>
            <person name="Ishida K."/>
            <person name="Kim E."/>
            <person name="Koreny L."/>
            <person name="Kroth P.G."/>
            <person name="Liu Y."/>
            <person name="Malik S.B."/>
            <person name="Maier U.G."/>
            <person name="McRose D."/>
            <person name="Mock T."/>
            <person name="Neilson J.A."/>
            <person name="Onodera N.T."/>
            <person name="Poole A.M."/>
            <person name="Pritham E.J."/>
            <person name="Richards T.A."/>
            <person name="Rocap G."/>
            <person name="Roy S.W."/>
            <person name="Sarai C."/>
            <person name="Schaack S."/>
            <person name="Shirato S."/>
            <person name="Slamovits C.H."/>
            <person name="Spencer D.F."/>
            <person name="Suzuki S."/>
            <person name="Worden A.Z."/>
            <person name="Zauner S."/>
            <person name="Barry K."/>
            <person name="Bell C."/>
            <person name="Bharti A.K."/>
            <person name="Crow J.A."/>
            <person name="Grimwood J."/>
            <person name="Kramer R."/>
            <person name="Lindquist E."/>
            <person name="Lucas S."/>
            <person name="Salamov A."/>
            <person name="McFadden G.I."/>
            <person name="Lane C.E."/>
            <person name="Keeling P.J."/>
            <person name="Gray M.W."/>
            <person name="Grigoriev I.V."/>
            <person name="Archibald J.M."/>
        </authorList>
    </citation>
    <scope>NUCLEOTIDE SEQUENCE</scope>
    <source>
        <strain evidence="2 4">CCMP2712</strain>
    </source>
</reference>
<reference evidence="3" key="3">
    <citation type="submission" date="2016-03" db="UniProtKB">
        <authorList>
            <consortium name="EnsemblProtists"/>
        </authorList>
    </citation>
    <scope>IDENTIFICATION</scope>
</reference>
<evidence type="ECO:0000256" key="1">
    <source>
        <dbReference type="SAM" id="MobiDB-lite"/>
    </source>
</evidence>
<proteinExistence type="predicted"/>
<dbReference type="HOGENOM" id="CLU_1725782_0_0_1"/>
<dbReference type="GeneID" id="17307070"/>
<feature type="compositionally biased region" description="Basic and acidic residues" evidence="1">
    <location>
        <begin position="114"/>
        <end position="126"/>
    </location>
</feature>
<accession>L1JPP6</accession>
<dbReference type="AlphaFoldDB" id="L1JPP6"/>
<sequence>MTSRNRREAPTAKLLTNFFEAVRLIESGEMAKAEAALTHAENVWREADVLRRDESPYTAMLEEARSAMEQPDKVTSLGAHLAGNITQRCKELLAASKAIPSSDRAATIEEEGETEGKEKLMLEGCRRRNTQKKQRRRTRPRGCLKYRSQEAL</sequence>
<gene>
    <name evidence="2" type="ORF">GUITHDRAFT_151188</name>
</gene>
<dbReference type="KEGG" id="gtt:GUITHDRAFT_151188"/>
<dbReference type="Proteomes" id="UP000011087">
    <property type="component" value="Unassembled WGS sequence"/>
</dbReference>
<dbReference type="EnsemblProtists" id="EKX50566">
    <property type="protein sequence ID" value="EKX50566"/>
    <property type="gene ID" value="GUITHDRAFT_151188"/>
</dbReference>
<feature type="compositionally biased region" description="Basic residues" evidence="1">
    <location>
        <begin position="127"/>
        <end position="144"/>
    </location>
</feature>
<dbReference type="PaxDb" id="55529-EKX50566"/>
<protein>
    <submittedName>
        <fullName evidence="2 3">Uncharacterized protein</fullName>
    </submittedName>
</protein>
<feature type="region of interest" description="Disordered" evidence="1">
    <location>
        <begin position="101"/>
        <end position="152"/>
    </location>
</feature>
<evidence type="ECO:0000313" key="2">
    <source>
        <dbReference type="EMBL" id="EKX50566.1"/>
    </source>
</evidence>
<dbReference type="RefSeq" id="XP_005837546.1">
    <property type="nucleotide sequence ID" value="XM_005837489.1"/>
</dbReference>
<organism evidence="2">
    <name type="scientific">Guillardia theta (strain CCMP2712)</name>
    <name type="common">Cryptophyte</name>
    <dbReference type="NCBI Taxonomy" id="905079"/>
    <lineage>
        <taxon>Eukaryota</taxon>
        <taxon>Cryptophyceae</taxon>
        <taxon>Pyrenomonadales</taxon>
        <taxon>Geminigeraceae</taxon>
        <taxon>Guillardia</taxon>
    </lineage>
</organism>
<feature type="non-terminal residue" evidence="2">
    <location>
        <position position="1"/>
    </location>
</feature>
<evidence type="ECO:0000313" key="4">
    <source>
        <dbReference type="Proteomes" id="UP000011087"/>
    </source>
</evidence>
<keyword evidence="4" id="KW-1185">Reference proteome</keyword>